<name>A0A0N5B1K0_9BILA</name>
<proteinExistence type="predicted"/>
<keyword evidence="1" id="KW-1185">Reference proteome</keyword>
<protein>
    <submittedName>
        <fullName evidence="2">DUF5641 domain-containing protein</fullName>
    </submittedName>
</protein>
<dbReference type="Proteomes" id="UP000046393">
    <property type="component" value="Unplaced"/>
</dbReference>
<accession>A0A0N5B1K0</accession>
<evidence type="ECO:0000313" key="2">
    <source>
        <dbReference type="WBParaSite" id="SMUV_0001116701-mRNA-1"/>
    </source>
</evidence>
<evidence type="ECO:0000313" key="1">
    <source>
        <dbReference type="Proteomes" id="UP000046393"/>
    </source>
</evidence>
<reference evidence="2" key="1">
    <citation type="submission" date="2017-02" db="UniProtKB">
        <authorList>
            <consortium name="WormBaseParasite"/>
        </authorList>
    </citation>
    <scope>IDENTIFICATION</scope>
</reference>
<dbReference type="WBParaSite" id="SMUV_0001116701-mRNA-1">
    <property type="protein sequence ID" value="SMUV_0001116701-mRNA-1"/>
    <property type="gene ID" value="SMUV_0001116701"/>
</dbReference>
<organism evidence="1 2">
    <name type="scientific">Syphacia muris</name>
    <dbReference type="NCBI Taxonomy" id="451379"/>
    <lineage>
        <taxon>Eukaryota</taxon>
        <taxon>Metazoa</taxon>
        <taxon>Ecdysozoa</taxon>
        <taxon>Nematoda</taxon>
        <taxon>Chromadorea</taxon>
        <taxon>Rhabditida</taxon>
        <taxon>Spirurina</taxon>
        <taxon>Oxyuridomorpha</taxon>
        <taxon>Oxyuroidea</taxon>
        <taxon>Oxyuridae</taxon>
        <taxon>Syphacia</taxon>
    </lineage>
</organism>
<dbReference type="AlphaFoldDB" id="A0A0N5B1K0"/>
<sequence>MRLFDFNVTIQWSRMVNIAKIVIKVARLWRPQQNNLLSVSQQRKQAERVLILEAQKDITEGEVRNWNLDPDQGGVLRIKDRLQQIGVDNQPIYLLKEHRIVQMLVLGTHRRCGHIDRIQN</sequence>